<evidence type="ECO:0000313" key="1">
    <source>
        <dbReference type="EMBL" id="QHT71247.1"/>
    </source>
</evidence>
<proteinExistence type="predicted"/>
<dbReference type="Pfam" id="PF14054">
    <property type="entry name" value="DUF4249"/>
    <property type="match status" value="1"/>
</dbReference>
<dbReference type="AlphaFoldDB" id="A0A6C0GTL7"/>
<dbReference type="KEGG" id="rhoz:GXP67_33640"/>
<dbReference type="EMBL" id="CP048222">
    <property type="protein sequence ID" value="QHT71247.1"/>
    <property type="molecule type" value="Genomic_DNA"/>
</dbReference>
<evidence type="ECO:0000313" key="2">
    <source>
        <dbReference type="Proteomes" id="UP000480178"/>
    </source>
</evidence>
<dbReference type="InterPro" id="IPR025345">
    <property type="entry name" value="DUF4249"/>
</dbReference>
<dbReference type="RefSeq" id="WP_162447186.1">
    <property type="nucleotide sequence ID" value="NZ_CP048222.1"/>
</dbReference>
<organism evidence="1 2">
    <name type="scientific">Rhodocytophaga rosea</name>
    <dbReference type="NCBI Taxonomy" id="2704465"/>
    <lineage>
        <taxon>Bacteria</taxon>
        <taxon>Pseudomonadati</taxon>
        <taxon>Bacteroidota</taxon>
        <taxon>Cytophagia</taxon>
        <taxon>Cytophagales</taxon>
        <taxon>Rhodocytophagaceae</taxon>
        <taxon>Rhodocytophaga</taxon>
    </lineage>
</organism>
<keyword evidence="2" id="KW-1185">Reference proteome</keyword>
<protein>
    <submittedName>
        <fullName evidence="1">DUF4249 domain-containing protein</fullName>
    </submittedName>
</protein>
<reference evidence="1 2" key="1">
    <citation type="submission" date="2020-01" db="EMBL/GenBank/DDBJ databases">
        <authorList>
            <person name="Kim M.K."/>
        </authorList>
    </citation>
    <scope>NUCLEOTIDE SEQUENCE [LARGE SCALE GENOMIC DNA]</scope>
    <source>
        <strain evidence="1 2">172606-1</strain>
    </source>
</reference>
<dbReference type="Proteomes" id="UP000480178">
    <property type="component" value="Chromosome"/>
</dbReference>
<gene>
    <name evidence="1" type="ORF">GXP67_33640</name>
</gene>
<dbReference type="PROSITE" id="PS51257">
    <property type="entry name" value="PROKAR_LIPOPROTEIN"/>
    <property type="match status" value="1"/>
</dbReference>
<accession>A0A6C0GTL7</accession>
<sequence>MKIIYYLASIGIGLFLLSGCDLEKEIDVPLPPYENKLVVECYLEAGKPYRMAVSESSSYFAGVEIPDVAFANAIITSNNRPVRLRYEIEVDEENQKAYNYSATNIIDSQLNKEYELEVKDTNGRTVTGKAKFLPFVPITEVEYKYNEDSTKAFILAHFEDDPSQNNYFRFQVHKDSLNRGAELDFTLDDTFASGTEITIGTGYNYEPGDTVYVTVYHIERSYFDFLESVESASSANGNPFAQPARVKSTVQGGIGVFATLVYDRKRIVIE</sequence>
<name>A0A6C0GTL7_9BACT</name>